<evidence type="ECO:0000313" key="2">
    <source>
        <dbReference type="Proteomes" id="UP000032142"/>
    </source>
</evidence>
<evidence type="ECO:0000313" key="1">
    <source>
        <dbReference type="EMBL" id="KHG06428.1"/>
    </source>
</evidence>
<protein>
    <submittedName>
        <fullName evidence="1">Uncharacterized protein</fullName>
    </submittedName>
</protein>
<organism evidence="1 2">
    <name type="scientific">Gossypium arboreum</name>
    <name type="common">Tree cotton</name>
    <name type="synonym">Gossypium nanking</name>
    <dbReference type="NCBI Taxonomy" id="29729"/>
    <lineage>
        <taxon>Eukaryota</taxon>
        <taxon>Viridiplantae</taxon>
        <taxon>Streptophyta</taxon>
        <taxon>Embryophyta</taxon>
        <taxon>Tracheophyta</taxon>
        <taxon>Spermatophyta</taxon>
        <taxon>Magnoliopsida</taxon>
        <taxon>eudicotyledons</taxon>
        <taxon>Gunneridae</taxon>
        <taxon>Pentapetalae</taxon>
        <taxon>rosids</taxon>
        <taxon>malvids</taxon>
        <taxon>Malvales</taxon>
        <taxon>Malvaceae</taxon>
        <taxon>Malvoideae</taxon>
        <taxon>Gossypium</taxon>
    </lineage>
</organism>
<proteinExistence type="predicted"/>
<dbReference type="EMBL" id="JRRC01451701">
    <property type="protein sequence ID" value="KHG06428.1"/>
    <property type="molecule type" value="Genomic_DNA"/>
</dbReference>
<sequence>MSTWPRTRVCLLAV</sequence>
<dbReference type="Proteomes" id="UP000032142">
    <property type="component" value="Unassembled WGS sequence"/>
</dbReference>
<reference evidence="2" key="1">
    <citation type="submission" date="2014-09" db="EMBL/GenBank/DDBJ databases">
        <authorList>
            <person name="Mudge J."/>
            <person name="Ramaraj T."/>
            <person name="Lindquist I.E."/>
            <person name="Bharti A.K."/>
            <person name="Sundararajan A."/>
            <person name="Cameron C.T."/>
            <person name="Woodward J.E."/>
            <person name="May G.D."/>
            <person name="Brubaker C."/>
            <person name="Broadhvest J."/>
            <person name="Wilkins T.A."/>
        </authorList>
    </citation>
    <scope>NUCLEOTIDE SEQUENCE</scope>
    <source>
        <strain evidence="2">cv. AKA8401</strain>
    </source>
</reference>
<gene>
    <name evidence="1" type="ORF">F383_32291</name>
</gene>
<name>A0A0B0MWE6_GOSAR</name>
<comment type="caution">
    <text evidence="1">The sequence shown here is derived from an EMBL/GenBank/DDBJ whole genome shotgun (WGS) entry which is preliminary data.</text>
</comment>
<accession>A0A0B0MWE6</accession>
<keyword evidence="2" id="KW-1185">Reference proteome</keyword>